<sequence>MLSLLLSLLACRFFTYRRKELWCFVTTSVCAVVAGGLYANTAAVEAVADYAAFVSCNHVTLLLSGAYFLLFELAELFGEVPAESRVVHVASWPLWLQHGAYWACVAPFDVLSQFALMLLGRSEATYYSSFFNALQMPTFFVVTGYAIGQLVATPDAGNVPQLVLGTVLTFLLWALSVQYLEVHGTAGFLIPMMRAMLLDVSRFLAFYLPFQFAFGFAYYLLFQSMTEISAYDSLPKSFLQTFLVLLQQFDASNFAKLPTTSAVLLGYTLLLTHATLVMVMLLNVLIAMMTKSVEARMEKAKREALVSFAACVLRSEKTQGLLPLPVRADIELQEVAPLIESSRGLYMGDDDDDDDVDLDHGQSLVFGAAEESRLGFRPDELSSDERLAMLTDQVARLEATVASLVQLLGAKSAM</sequence>
<evidence type="ECO:0000256" key="2">
    <source>
        <dbReference type="SAM" id="Phobius"/>
    </source>
</evidence>
<keyword evidence="1" id="KW-0677">Repeat</keyword>
<dbReference type="EMBL" id="JH767194">
    <property type="protein sequence ID" value="EQC28403.1"/>
    <property type="molecule type" value="Genomic_DNA"/>
</dbReference>
<evidence type="ECO:0000256" key="1">
    <source>
        <dbReference type="ARBA" id="ARBA00022737"/>
    </source>
</evidence>
<evidence type="ECO:0008006" key="5">
    <source>
        <dbReference type="Google" id="ProtNLM"/>
    </source>
</evidence>
<evidence type="ECO:0000313" key="3">
    <source>
        <dbReference type="EMBL" id="EQC28403.1"/>
    </source>
</evidence>
<feature type="transmembrane region" description="Helical" evidence="2">
    <location>
        <begin position="203"/>
        <end position="221"/>
    </location>
</feature>
<name>T0R8K7_SAPDV</name>
<dbReference type="Proteomes" id="UP000030762">
    <property type="component" value="Unassembled WGS sequence"/>
</dbReference>
<reference evidence="3 4" key="1">
    <citation type="submission" date="2012-04" db="EMBL/GenBank/DDBJ databases">
        <title>The Genome Sequence of Saprolegnia declina VS20.</title>
        <authorList>
            <consortium name="The Broad Institute Genome Sequencing Platform"/>
            <person name="Russ C."/>
            <person name="Nusbaum C."/>
            <person name="Tyler B."/>
            <person name="van West P."/>
            <person name="Dieguez-Uribeondo J."/>
            <person name="de Bruijn I."/>
            <person name="Tripathy S."/>
            <person name="Jiang R."/>
            <person name="Young S.K."/>
            <person name="Zeng Q."/>
            <person name="Gargeya S."/>
            <person name="Fitzgerald M."/>
            <person name="Haas B."/>
            <person name="Abouelleil A."/>
            <person name="Alvarado L."/>
            <person name="Arachchi H.M."/>
            <person name="Berlin A."/>
            <person name="Chapman S.B."/>
            <person name="Goldberg J."/>
            <person name="Griggs A."/>
            <person name="Gujja S."/>
            <person name="Hansen M."/>
            <person name="Howarth C."/>
            <person name="Imamovic A."/>
            <person name="Larimer J."/>
            <person name="McCowen C."/>
            <person name="Montmayeur A."/>
            <person name="Murphy C."/>
            <person name="Neiman D."/>
            <person name="Pearson M."/>
            <person name="Priest M."/>
            <person name="Roberts A."/>
            <person name="Saif S."/>
            <person name="Shea T."/>
            <person name="Sisk P."/>
            <person name="Sykes S."/>
            <person name="Wortman J."/>
            <person name="Nusbaum C."/>
            <person name="Birren B."/>
        </authorList>
    </citation>
    <scope>NUCLEOTIDE SEQUENCE [LARGE SCALE GENOMIC DNA]</scope>
    <source>
        <strain evidence="3 4">VS20</strain>
    </source>
</reference>
<dbReference type="OMA" id="VASWPLW"/>
<dbReference type="PANTHER" id="PTHR10582">
    <property type="entry name" value="TRANSIENT RECEPTOR POTENTIAL ION CHANNEL PROTEIN"/>
    <property type="match status" value="1"/>
</dbReference>
<feature type="transmembrane region" description="Helical" evidence="2">
    <location>
        <begin position="126"/>
        <end position="147"/>
    </location>
</feature>
<dbReference type="VEuPathDB" id="FungiDB:SDRG_13732"/>
<feature type="transmembrane region" description="Helical" evidence="2">
    <location>
        <begin position="159"/>
        <end position="182"/>
    </location>
</feature>
<organism evidence="3 4">
    <name type="scientific">Saprolegnia diclina (strain VS20)</name>
    <dbReference type="NCBI Taxonomy" id="1156394"/>
    <lineage>
        <taxon>Eukaryota</taxon>
        <taxon>Sar</taxon>
        <taxon>Stramenopiles</taxon>
        <taxon>Oomycota</taxon>
        <taxon>Saprolegniomycetes</taxon>
        <taxon>Saprolegniales</taxon>
        <taxon>Saprolegniaceae</taxon>
        <taxon>Saprolegnia</taxon>
    </lineage>
</organism>
<keyword evidence="2" id="KW-0812">Transmembrane</keyword>
<dbReference type="OrthoDB" id="10358836at2759"/>
<dbReference type="PANTHER" id="PTHR10582:SF2">
    <property type="entry name" value="INACTIVE"/>
    <property type="match status" value="1"/>
</dbReference>
<accession>T0R8K7</accession>
<dbReference type="GeneID" id="19954459"/>
<feature type="transmembrane region" description="Helical" evidence="2">
    <location>
        <begin position="21"/>
        <end position="39"/>
    </location>
</feature>
<feature type="transmembrane region" description="Helical" evidence="2">
    <location>
        <begin position="100"/>
        <end position="119"/>
    </location>
</feature>
<dbReference type="GO" id="GO:0005886">
    <property type="term" value="C:plasma membrane"/>
    <property type="evidence" value="ECO:0007669"/>
    <property type="project" value="TreeGrafter"/>
</dbReference>
<keyword evidence="4" id="KW-1185">Reference proteome</keyword>
<gene>
    <name evidence="3" type="ORF">SDRG_13732</name>
</gene>
<evidence type="ECO:0000313" key="4">
    <source>
        <dbReference type="Proteomes" id="UP000030762"/>
    </source>
</evidence>
<dbReference type="InterPro" id="IPR024862">
    <property type="entry name" value="TRPV"/>
</dbReference>
<dbReference type="STRING" id="1156394.T0R8K7"/>
<dbReference type="AlphaFoldDB" id="T0R8K7"/>
<keyword evidence="2" id="KW-0472">Membrane</keyword>
<keyword evidence="2" id="KW-1133">Transmembrane helix</keyword>
<dbReference type="GO" id="GO:0098703">
    <property type="term" value="P:calcium ion import across plasma membrane"/>
    <property type="evidence" value="ECO:0007669"/>
    <property type="project" value="TreeGrafter"/>
</dbReference>
<proteinExistence type="predicted"/>
<dbReference type="GO" id="GO:0005216">
    <property type="term" value="F:monoatomic ion channel activity"/>
    <property type="evidence" value="ECO:0007669"/>
    <property type="project" value="InterPro"/>
</dbReference>
<dbReference type="RefSeq" id="XP_008618051.1">
    <property type="nucleotide sequence ID" value="XM_008619829.1"/>
</dbReference>
<dbReference type="InParanoid" id="T0R8K7"/>
<protein>
    <recommendedName>
        <fullName evidence="5">Polycystin cation channel PKD1/PKD2 domain-containing protein</fullName>
    </recommendedName>
</protein>
<feature type="transmembrane region" description="Helical" evidence="2">
    <location>
        <begin position="264"/>
        <end position="289"/>
    </location>
</feature>